<dbReference type="InterPro" id="IPR052989">
    <property type="entry name" value="Mg-chelatase_DI-like"/>
</dbReference>
<dbReference type="SUPFAM" id="SSF53300">
    <property type="entry name" value="vWA-like"/>
    <property type="match status" value="1"/>
</dbReference>
<comment type="caution">
    <text evidence="3">The sequence shown here is derived from an EMBL/GenBank/DDBJ whole genome shotgun (WGS) entry which is preliminary data.</text>
</comment>
<dbReference type="Pfam" id="PF13519">
    <property type="entry name" value="VWA_2"/>
    <property type="match status" value="1"/>
</dbReference>
<proteinExistence type="predicted"/>
<evidence type="ECO:0000256" key="1">
    <source>
        <dbReference type="SAM" id="MobiDB-lite"/>
    </source>
</evidence>
<organism evidence="3 4">
    <name type="scientific">Ectopseudomonas oleovorans</name>
    <name type="common">Pseudomonas oleovorans</name>
    <dbReference type="NCBI Taxonomy" id="301"/>
    <lineage>
        <taxon>Bacteria</taxon>
        <taxon>Pseudomonadati</taxon>
        <taxon>Pseudomonadota</taxon>
        <taxon>Gammaproteobacteria</taxon>
        <taxon>Pseudomonadales</taxon>
        <taxon>Pseudomonadaceae</taxon>
        <taxon>Ectopseudomonas</taxon>
    </lineage>
</organism>
<dbReference type="InterPro" id="IPR036465">
    <property type="entry name" value="vWFA_dom_sf"/>
</dbReference>
<feature type="region of interest" description="Disordered" evidence="1">
    <location>
        <begin position="31"/>
        <end position="54"/>
    </location>
</feature>
<evidence type="ECO:0000313" key="4">
    <source>
        <dbReference type="Proteomes" id="UP001161697"/>
    </source>
</evidence>
<dbReference type="InterPro" id="IPR002035">
    <property type="entry name" value="VWF_A"/>
</dbReference>
<dbReference type="AlphaFoldDB" id="A0AA42Q8D5"/>
<name>A0AA42Q8D5_ECTOL</name>
<dbReference type="PANTHER" id="PTHR35023:SF1">
    <property type="entry name" value="MG-PROTOPORPHYRIN IX CHELATASE"/>
    <property type="match status" value="1"/>
</dbReference>
<reference evidence="3" key="1">
    <citation type="submission" date="2022-09" db="EMBL/GenBank/DDBJ databases">
        <title>Intensive care unit water sources are persistently colonized with multi-drug resistant bacteria and are the site of extensive horizontal gene transfer of antibiotic resistance genes.</title>
        <authorList>
            <person name="Diorio-Toth L."/>
        </authorList>
    </citation>
    <scope>NUCLEOTIDE SEQUENCE</scope>
    <source>
        <strain evidence="3">GD03704</strain>
    </source>
</reference>
<evidence type="ECO:0000259" key="2">
    <source>
        <dbReference type="Pfam" id="PF13519"/>
    </source>
</evidence>
<dbReference type="Gene3D" id="3.40.50.410">
    <property type="entry name" value="von Willebrand factor, type A domain"/>
    <property type="match status" value="1"/>
</dbReference>
<evidence type="ECO:0000313" key="3">
    <source>
        <dbReference type="EMBL" id="MDH1339133.1"/>
    </source>
</evidence>
<dbReference type="Proteomes" id="UP001161697">
    <property type="component" value="Unassembled WGS sequence"/>
</dbReference>
<dbReference type="RefSeq" id="WP_279850347.1">
    <property type="nucleotide sequence ID" value="NZ_JAOCJE010000001.1"/>
</dbReference>
<gene>
    <name evidence="3" type="ORF">N5J11_07755</name>
</gene>
<accession>A0AA42Q8D5</accession>
<dbReference type="PANTHER" id="PTHR35023">
    <property type="entry name" value="CHELATASE-RELATED"/>
    <property type="match status" value="1"/>
</dbReference>
<dbReference type="EMBL" id="JAOCJE010000001">
    <property type="protein sequence ID" value="MDH1339133.1"/>
    <property type="molecule type" value="Genomic_DNA"/>
</dbReference>
<sequence length="268" mass="29097">MGRTAGAAAGHGRTACAAALAKKALSIRPRTATGADARNRPGRLGGGLRGAARSGAGGRIDWAATLRQGRPQRREQLVLRPRSQQAEELWLVLVDASASTRRHGALSRAKGVLAELFDSAYRQRARLAVLKAGGREAQWLWQGRKASAELHRWLHELGAGGGTPLLNALNQAGDWLSRRQRAKPSERQRLLILTDGRLRDLPNLAPLPCPTLLLDTERAPIRLGRAQQLAQALQAEYQHIDDLLPVGAEDADRRQAGSYGLSVTWRTP</sequence>
<protein>
    <submittedName>
        <fullName evidence="3">VWA domain-containing protein</fullName>
    </submittedName>
</protein>
<feature type="domain" description="VWFA" evidence="2">
    <location>
        <begin position="91"/>
        <end position="196"/>
    </location>
</feature>